<keyword evidence="7" id="KW-0443">Lipid metabolism</keyword>
<dbReference type="GO" id="GO:0016020">
    <property type="term" value="C:membrane"/>
    <property type="evidence" value="ECO:0007669"/>
    <property type="project" value="UniProtKB-SubCell"/>
</dbReference>
<evidence type="ECO:0000313" key="14">
    <source>
        <dbReference type="EMBL" id="GAU27700.1"/>
    </source>
</evidence>
<feature type="domain" description="Fatty acid desaturase" evidence="12">
    <location>
        <begin position="91"/>
        <end position="181"/>
    </location>
</feature>
<dbReference type="EMBL" id="DF973360">
    <property type="protein sequence ID" value="GAU27700.1"/>
    <property type="molecule type" value="Genomic_DNA"/>
</dbReference>
<evidence type="ECO:0000256" key="1">
    <source>
        <dbReference type="ARBA" id="ARBA00004370"/>
    </source>
</evidence>
<name>A0A2Z6MVH7_TRISU</name>
<keyword evidence="5" id="KW-0276">Fatty acid metabolism</keyword>
<evidence type="ECO:0008006" key="16">
    <source>
        <dbReference type="Google" id="ProtNLM"/>
    </source>
</evidence>
<keyword evidence="11" id="KW-0812">Transmembrane</keyword>
<keyword evidence="15" id="KW-1185">Reference proteome</keyword>
<dbReference type="InterPro" id="IPR021863">
    <property type="entry name" value="FAS_N"/>
</dbReference>
<evidence type="ECO:0000256" key="9">
    <source>
        <dbReference type="ARBA" id="ARBA00023160"/>
    </source>
</evidence>
<evidence type="ECO:0000256" key="7">
    <source>
        <dbReference type="ARBA" id="ARBA00023098"/>
    </source>
</evidence>
<evidence type="ECO:0000256" key="6">
    <source>
        <dbReference type="ARBA" id="ARBA00023002"/>
    </source>
</evidence>
<keyword evidence="11" id="KW-1133">Transmembrane helix</keyword>
<gene>
    <name evidence="14" type="ORF">TSUD_126460</name>
</gene>
<sequence>MVVQEPNLLHVGNGDVLVDDGGRKQHNQEQEQEQQSYFDPSAPPPFKIAEIRAAIPKHCWIKNPWFSLCYVLRDLFIVTALIAAAIHFNNWIFWPIYWISQGTMFWALFVLGHDCGHGSFSNSAILNSVVGHFLHSSILVPYHGWRISHRTHHQNHGHVEKDESWVPIFIMWLDFVTYMHHHGYNQKLPWYRGNVR</sequence>
<dbReference type="InterPro" id="IPR005804">
    <property type="entry name" value="FA_desaturase_dom"/>
</dbReference>
<feature type="domain" description="Fatty acid desaturase N-terminal" evidence="13">
    <location>
        <begin position="23"/>
        <end position="83"/>
    </location>
</feature>
<evidence type="ECO:0000256" key="8">
    <source>
        <dbReference type="ARBA" id="ARBA00023136"/>
    </source>
</evidence>
<evidence type="ECO:0000256" key="2">
    <source>
        <dbReference type="ARBA" id="ARBA00005189"/>
    </source>
</evidence>
<accession>A0A2Z6MVH7</accession>
<dbReference type="AlphaFoldDB" id="A0A2Z6MVH7"/>
<organism evidence="14 15">
    <name type="scientific">Trifolium subterraneum</name>
    <name type="common">Subterranean clover</name>
    <dbReference type="NCBI Taxonomy" id="3900"/>
    <lineage>
        <taxon>Eukaryota</taxon>
        <taxon>Viridiplantae</taxon>
        <taxon>Streptophyta</taxon>
        <taxon>Embryophyta</taxon>
        <taxon>Tracheophyta</taxon>
        <taxon>Spermatophyta</taxon>
        <taxon>Magnoliopsida</taxon>
        <taxon>eudicotyledons</taxon>
        <taxon>Gunneridae</taxon>
        <taxon>Pentapetalae</taxon>
        <taxon>rosids</taxon>
        <taxon>fabids</taxon>
        <taxon>Fabales</taxon>
        <taxon>Fabaceae</taxon>
        <taxon>Papilionoideae</taxon>
        <taxon>50 kb inversion clade</taxon>
        <taxon>NPAAA clade</taxon>
        <taxon>Hologalegina</taxon>
        <taxon>IRL clade</taxon>
        <taxon>Trifolieae</taxon>
        <taxon>Trifolium</taxon>
    </lineage>
</organism>
<evidence type="ECO:0000259" key="12">
    <source>
        <dbReference type="Pfam" id="PF00487"/>
    </source>
</evidence>
<proteinExistence type="inferred from homology"/>
<feature type="transmembrane region" description="Helical" evidence="11">
    <location>
        <begin position="92"/>
        <end position="112"/>
    </location>
</feature>
<feature type="region of interest" description="Disordered" evidence="10">
    <location>
        <begin position="12"/>
        <end position="41"/>
    </location>
</feature>
<reference evidence="15" key="1">
    <citation type="journal article" date="2017" name="Front. Plant Sci.">
        <title>Climate Clever Clovers: New Paradigm to Reduce the Environmental Footprint of Ruminants by Breeding Low Methanogenic Forages Utilizing Haplotype Variation.</title>
        <authorList>
            <person name="Kaur P."/>
            <person name="Appels R."/>
            <person name="Bayer P.E."/>
            <person name="Keeble-Gagnere G."/>
            <person name="Wang J."/>
            <person name="Hirakawa H."/>
            <person name="Shirasawa K."/>
            <person name="Vercoe P."/>
            <person name="Stefanova K."/>
            <person name="Durmic Z."/>
            <person name="Nichols P."/>
            <person name="Revell C."/>
            <person name="Isobe S.N."/>
            <person name="Edwards D."/>
            <person name="Erskine W."/>
        </authorList>
    </citation>
    <scope>NUCLEOTIDE SEQUENCE [LARGE SCALE GENOMIC DNA]</scope>
    <source>
        <strain evidence="15">cv. Daliak</strain>
    </source>
</reference>
<evidence type="ECO:0000256" key="3">
    <source>
        <dbReference type="ARBA" id="ARBA00009295"/>
    </source>
</evidence>
<dbReference type="InterPro" id="IPR012171">
    <property type="entry name" value="Fatty_acid_desaturase"/>
</dbReference>
<evidence type="ECO:0000256" key="10">
    <source>
        <dbReference type="SAM" id="MobiDB-lite"/>
    </source>
</evidence>
<keyword evidence="9" id="KW-0275">Fatty acid biosynthesis</keyword>
<dbReference type="GO" id="GO:0006633">
    <property type="term" value="P:fatty acid biosynthetic process"/>
    <property type="evidence" value="ECO:0007669"/>
    <property type="project" value="UniProtKB-KW"/>
</dbReference>
<dbReference type="Pfam" id="PF11960">
    <property type="entry name" value="DUF3474"/>
    <property type="match status" value="1"/>
</dbReference>
<evidence type="ECO:0000313" key="15">
    <source>
        <dbReference type="Proteomes" id="UP000242715"/>
    </source>
</evidence>
<feature type="transmembrane region" description="Helical" evidence="11">
    <location>
        <begin position="65"/>
        <end position="86"/>
    </location>
</feature>
<keyword evidence="6" id="KW-0560">Oxidoreductase</keyword>
<dbReference type="PANTHER" id="PTHR32100">
    <property type="entry name" value="OMEGA-6 FATTY ACID DESATURASE, CHLOROPLASTIC"/>
    <property type="match status" value="1"/>
</dbReference>
<dbReference type="Proteomes" id="UP000242715">
    <property type="component" value="Unassembled WGS sequence"/>
</dbReference>
<comment type="pathway">
    <text evidence="2">Lipid metabolism.</text>
</comment>
<evidence type="ECO:0000256" key="11">
    <source>
        <dbReference type="SAM" id="Phobius"/>
    </source>
</evidence>
<evidence type="ECO:0000256" key="5">
    <source>
        <dbReference type="ARBA" id="ARBA00022832"/>
    </source>
</evidence>
<evidence type="ECO:0000256" key="4">
    <source>
        <dbReference type="ARBA" id="ARBA00022516"/>
    </source>
</evidence>
<comment type="subcellular location">
    <subcellularLocation>
        <location evidence="1">Membrane</location>
    </subcellularLocation>
</comment>
<keyword evidence="8 11" id="KW-0472">Membrane</keyword>
<evidence type="ECO:0000259" key="13">
    <source>
        <dbReference type="Pfam" id="PF11960"/>
    </source>
</evidence>
<dbReference type="Pfam" id="PF00487">
    <property type="entry name" value="FA_desaturase"/>
    <property type="match status" value="1"/>
</dbReference>
<keyword evidence="4" id="KW-0444">Lipid biosynthesis</keyword>
<feature type="compositionally biased region" description="Basic and acidic residues" evidence="10">
    <location>
        <begin position="20"/>
        <end position="29"/>
    </location>
</feature>
<dbReference type="GO" id="GO:0016717">
    <property type="term" value="F:oxidoreductase activity, acting on paired donors, with oxidation of a pair of donors resulting in the reduction of molecular oxygen to two molecules of water"/>
    <property type="evidence" value="ECO:0007669"/>
    <property type="project" value="InterPro"/>
</dbReference>
<comment type="similarity">
    <text evidence="3">Belongs to the fatty acid desaturase type 1 family.</text>
</comment>
<dbReference type="OrthoDB" id="1711611at2759"/>
<protein>
    <recommendedName>
        <fullName evidence="16">Fatty acid desaturase domain-containing protein</fullName>
    </recommendedName>
</protein>